<reference evidence="3" key="1">
    <citation type="submission" date="2021-01" db="EMBL/GenBank/DDBJ databases">
        <authorList>
            <person name="Li R."/>
            <person name="Bekaert M."/>
        </authorList>
    </citation>
    <scope>NUCLEOTIDE SEQUENCE</scope>
    <source>
        <strain evidence="3">Farmed</strain>
    </source>
</reference>
<feature type="transmembrane region" description="Helical" evidence="2">
    <location>
        <begin position="194"/>
        <end position="212"/>
    </location>
</feature>
<sequence>MKSEHDRYKDTTDDALTKWKNIAHQLELDKQELQNKLEDERRKIEDLQFQIEEEVLSKDDLETKTEEEEAKYKELEDKNKHYIEKIERYEKEMADVRIKLDDYESQLKASEETQTVYLDQIEELTHKLTQAENKITSYEATKVEEGAKNDDDNSPSFPFFLLFFLFYHYFCVCMTSNLPMYGAWRGLHTPDCRLFLFSNLACWTFNICSKLMSRRTNYNITNHWIVDEESLKN</sequence>
<keyword evidence="2" id="KW-0472">Membrane</keyword>
<accession>A0A812DL76</accession>
<name>A0A812DL76_ACAPH</name>
<keyword evidence="2" id="KW-1133">Transmembrane helix</keyword>
<organism evidence="3 4">
    <name type="scientific">Acanthosepion pharaonis</name>
    <name type="common">Pharaoh cuttlefish</name>
    <name type="synonym">Sepia pharaonis</name>
    <dbReference type="NCBI Taxonomy" id="158019"/>
    <lineage>
        <taxon>Eukaryota</taxon>
        <taxon>Metazoa</taxon>
        <taxon>Spiralia</taxon>
        <taxon>Lophotrochozoa</taxon>
        <taxon>Mollusca</taxon>
        <taxon>Cephalopoda</taxon>
        <taxon>Coleoidea</taxon>
        <taxon>Decapodiformes</taxon>
        <taxon>Sepiida</taxon>
        <taxon>Sepiina</taxon>
        <taxon>Sepiidae</taxon>
        <taxon>Acanthosepion</taxon>
    </lineage>
</organism>
<keyword evidence="4" id="KW-1185">Reference proteome</keyword>
<evidence type="ECO:0000313" key="4">
    <source>
        <dbReference type="Proteomes" id="UP000597762"/>
    </source>
</evidence>
<feature type="coiled-coil region" evidence="1">
    <location>
        <begin position="16"/>
        <end position="141"/>
    </location>
</feature>
<gene>
    <name evidence="3" type="ORF">SPHA_55192</name>
</gene>
<dbReference type="EMBL" id="CAHIKZ030003655">
    <property type="protein sequence ID" value="CAE1302752.1"/>
    <property type="molecule type" value="Genomic_DNA"/>
</dbReference>
<evidence type="ECO:0000313" key="3">
    <source>
        <dbReference type="EMBL" id="CAE1302752.1"/>
    </source>
</evidence>
<dbReference type="Proteomes" id="UP000597762">
    <property type="component" value="Unassembled WGS sequence"/>
</dbReference>
<evidence type="ECO:0000256" key="2">
    <source>
        <dbReference type="SAM" id="Phobius"/>
    </source>
</evidence>
<dbReference type="OrthoDB" id="2130750at2759"/>
<dbReference type="AlphaFoldDB" id="A0A812DL76"/>
<keyword evidence="2" id="KW-0812">Transmembrane</keyword>
<feature type="transmembrane region" description="Helical" evidence="2">
    <location>
        <begin position="159"/>
        <end position="182"/>
    </location>
</feature>
<evidence type="ECO:0000256" key="1">
    <source>
        <dbReference type="SAM" id="Coils"/>
    </source>
</evidence>
<keyword evidence="1" id="KW-0175">Coiled coil</keyword>
<protein>
    <submittedName>
        <fullName evidence="3">CLIP2</fullName>
    </submittedName>
</protein>
<comment type="caution">
    <text evidence="3">The sequence shown here is derived from an EMBL/GenBank/DDBJ whole genome shotgun (WGS) entry which is preliminary data.</text>
</comment>
<proteinExistence type="predicted"/>